<keyword evidence="2" id="KW-0418">Kinase</keyword>
<feature type="transmembrane region" description="Helical" evidence="1">
    <location>
        <begin position="12"/>
        <end position="28"/>
    </location>
</feature>
<dbReference type="EC" id="2.7.13.3" evidence="2"/>
<name>A0A4U9ZM50_9STRE</name>
<dbReference type="EMBL" id="LR594035">
    <property type="protein sequence ID" value="VTS41269.1"/>
    <property type="molecule type" value="Genomic_DNA"/>
</dbReference>
<feature type="transmembrane region" description="Helical" evidence="1">
    <location>
        <begin position="34"/>
        <end position="50"/>
    </location>
</feature>
<protein>
    <submittedName>
        <fullName evidence="2">Sensor histidine kinase</fullName>
        <ecNumber evidence="2">2.7.13.3</ecNumber>
    </submittedName>
</protein>
<sequence length="148" mass="17732">MMSRWHWAHPLYYIPLIFLVFPIGGIYFLGYPVWTLPFTLFFSFAYLFIVHEKKSLLTNLFWLYMLTYIGYMSLVINGGMIWFFFYLNNLFVYRLKDELKGFRFLTYLGTILILLFYIFIKDFDIADQVIISVALILNLSMLIFGAME</sequence>
<dbReference type="GO" id="GO:0004673">
    <property type="term" value="F:protein histidine kinase activity"/>
    <property type="evidence" value="ECO:0007669"/>
    <property type="project" value="UniProtKB-EC"/>
</dbReference>
<dbReference type="RefSeq" id="WP_225247833.1">
    <property type="nucleotide sequence ID" value="NZ_LR594035.1"/>
</dbReference>
<reference evidence="2 3" key="1">
    <citation type="submission" date="2019-05" db="EMBL/GenBank/DDBJ databases">
        <authorList>
            <consortium name="Pathogen Informatics"/>
        </authorList>
    </citation>
    <scope>NUCLEOTIDE SEQUENCE [LARGE SCALE GENOMIC DNA]</scope>
    <source>
        <strain evidence="2 3">NCTC5385</strain>
    </source>
</reference>
<organism evidence="2 3">
    <name type="scientific">Streptococcus pseudoporcinus</name>
    <dbReference type="NCBI Taxonomy" id="361101"/>
    <lineage>
        <taxon>Bacteria</taxon>
        <taxon>Bacillati</taxon>
        <taxon>Bacillota</taxon>
        <taxon>Bacilli</taxon>
        <taxon>Lactobacillales</taxon>
        <taxon>Streptococcaceae</taxon>
        <taxon>Streptococcus</taxon>
    </lineage>
</organism>
<dbReference type="Proteomes" id="UP000304914">
    <property type="component" value="Chromosome"/>
</dbReference>
<evidence type="ECO:0000256" key="1">
    <source>
        <dbReference type="SAM" id="Phobius"/>
    </source>
</evidence>
<keyword evidence="1" id="KW-1133">Transmembrane helix</keyword>
<dbReference type="AlphaFoldDB" id="A0A4U9ZM50"/>
<proteinExistence type="predicted"/>
<feature type="transmembrane region" description="Helical" evidence="1">
    <location>
        <begin position="104"/>
        <end position="120"/>
    </location>
</feature>
<feature type="transmembrane region" description="Helical" evidence="1">
    <location>
        <begin position="129"/>
        <end position="147"/>
    </location>
</feature>
<feature type="transmembrane region" description="Helical" evidence="1">
    <location>
        <begin position="62"/>
        <end position="84"/>
    </location>
</feature>
<keyword evidence="2" id="KW-0808">Transferase</keyword>
<accession>A0A4U9ZM50</accession>
<keyword evidence="1" id="KW-0472">Membrane</keyword>
<gene>
    <name evidence="2" type="ORF">NCTC5385_02137</name>
</gene>
<keyword evidence="1" id="KW-0812">Transmembrane</keyword>
<evidence type="ECO:0000313" key="3">
    <source>
        <dbReference type="Proteomes" id="UP000304914"/>
    </source>
</evidence>
<evidence type="ECO:0000313" key="2">
    <source>
        <dbReference type="EMBL" id="VTS41269.1"/>
    </source>
</evidence>